<gene>
    <name evidence="2" type="ORF">M6B22_16895</name>
</gene>
<accession>A0ABY7JUI3</accession>
<name>A0ABY7JUI3_9ACTN</name>
<sequence length="282" mass="30741">MRQLRLRYAGVCRACGVELDRGAFAWYDATAKQVVCLDCAADAPAHHGEEAPSTHPTLFDSAAVTDAGKAGASARREYERRVAKREDRIRARHPKLGGLLLALSEEPQSTTAWERGAKGEELLGRSLDGLADHGVKVLHDRRIPGTRANIDHIAVSPVGVCVLDAKRYKGRPHLKIEGGLLRPRTETLMVGTRRCDAIVEGMNKQVRLVGEALESVIADVPIAGMLVFIEADWPLFGGDFTTRGVKVLWPKKAHDLILNPGPLDAEHIDAVHRRLAATFPPA</sequence>
<dbReference type="PROSITE" id="PS50965">
    <property type="entry name" value="NERD"/>
    <property type="match status" value="1"/>
</dbReference>
<reference evidence="2" key="1">
    <citation type="submission" date="2022-05" db="EMBL/GenBank/DDBJ databases">
        <title>Jatrophihabitans sp. SB3-54 whole genome sequence.</title>
        <authorList>
            <person name="Suh M.K."/>
            <person name="Eom M.K."/>
            <person name="Kim J.S."/>
            <person name="Kim H.S."/>
            <person name="Do H.E."/>
            <person name="Shin Y.K."/>
            <person name="Lee J.-S."/>
        </authorList>
    </citation>
    <scope>NUCLEOTIDE SEQUENCE</scope>
    <source>
        <strain evidence="2">SB3-54</strain>
    </source>
</reference>
<evidence type="ECO:0000313" key="2">
    <source>
        <dbReference type="EMBL" id="WAX56200.1"/>
    </source>
</evidence>
<dbReference type="RefSeq" id="WP_269442730.1">
    <property type="nucleotide sequence ID" value="NZ_CP097463.1"/>
</dbReference>
<keyword evidence="3" id="KW-1185">Reference proteome</keyword>
<evidence type="ECO:0000259" key="1">
    <source>
        <dbReference type="PROSITE" id="PS50965"/>
    </source>
</evidence>
<protein>
    <submittedName>
        <fullName evidence="2">NERD domain-containing protein</fullName>
    </submittedName>
</protein>
<organism evidence="2 3">
    <name type="scientific">Jatrophihabitans cynanchi</name>
    <dbReference type="NCBI Taxonomy" id="2944128"/>
    <lineage>
        <taxon>Bacteria</taxon>
        <taxon>Bacillati</taxon>
        <taxon>Actinomycetota</taxon>
        <taxon>Actinomycetes</taxon>
        <taxon>Jatrophihabitantales</taxon>
        <taxon>Jatrophihabitantaceae</taxon>
        <taxon>Jatrophihabitans</taxon>
    </lineage>
</organism>
<dbReference type="Proteomes" id="UP001164693">
    <property type="component" value="Chromosome"/>
</dbReference>
<evidence type="ECO:0000313" key="3">
    <source>
        <dbReference type="Proteomes" id="UP001164693"/>
    </source>
</evidence>
<proteinExistence type="predicted"/>
<feature type="domain" description="NERD" evidence="1">
    <location>
        <begin position="115"/>
        <end position="235"/>
    </location>
</feature>
<dbReference type="Pfam" id="PF08378">
    <property type="entry name" value="NERD"/>
    <property type="match status" value="1"/>
</dbReference>
<dbReference type="InterPro" id="IPR011528">
    <property type="entry name" value="NERD"/>
</dbReference>
<dbReference type="EMBL" id="CP097463">
    <property type="protein sequence ID" value="WAX56200.1"/>
    <property type="molecule type" value="Genomic_DNA"/>
</dbReference>